<accession>A0A3A4R1F2</accession>
<keyword evidence="1" id="KW-1133">Transmembrane helix</keyword>
<dbReference type="AlphaFoldDB" id="A0A3A4R1F2"/>
<dbReference type="SUPFAM" id="SSF54001">
    <property type="entry name" value="Cysteine proteinases"/>
    <property type="match status" value="1"/>
</dbReference>
<gene>
    <name evidence="2" type="ORF">C4541_05120</name>
</gene>
<evidence type="ECO:0000313" key="2">
    <source>
        <dbReference type="EMBL" id="RJP59915.1"/>
    </source>
</evidence>
<name>A0A3A4R1F2_9BACT</name>
<feature type="transmembrane region" description="Helical" evidence="1">
    <location>
        <begin position="245"/>
        <end position="265"/>
    </location>
</feature>
<evidence type="ECO:0000256" key="1">
    <source>
        <dbReference type="SAM" id="Phobius"/>
    </source>
</evidence>
<proteinExistence type="predicted"/>
<keyword evidence="1" id="KW-0812">Transmembrane</keyword>
<keyword evidence="1" id="KW-0472">Membrane</keyword>
<evidence type="ECO:0000313" key="3">
    <source>
        <dbReference type="Proteomes" id="UP000266426"/>
    </source>
</evidence>
<dbReference type="EMBL" id="QZJZ01000039">
    <property type="protein sequence ID" value="RJP59915.1"/>
    <property type="molecule type" value="Genomic_DNA"/>
</dbReference>
<dbReference type="InterPro" id="IPR038765">
    <property type="entry name" value="Papain-like_cys_pep_sf"/>
</dbReference>
<sequence length="268" mass="31041">MKKFLRTGGYCLCLLGVVLLVINSIGLVRSLRNKALYTETNTRFPDDITIDLDAFRHEMKRSDGESDQEYSVRINELVQKGISHVIWETADEKKYYLRIPLWENYILYAMSFVPITDEFKRYHFSNYKKSIERGIGVCGDAAVILSGLLENAGIDTNIIAFDGHVINEVEVDDGLWWVFDPDFGVVMPFDLDDMIAHEYQMAAAYRQKGYSESEIDVLKKIYLSKPDVYMNGYDFGPTKYQFEKISYVMIWVIPIFCIFSGFVILKWV</sequence>
<comment type="caution">
    <text evidence="2">The sequence shown here is derived from an EMBL/GenBank/DDBJ whole genome shotgun (WGS) entry which is preliminary data.</text>
</comment>
<dbReference type="Proteomes" id="UP000266426">
    <property type="component" value="Unassembled WGS sequence"/>
</dbReference>
<protein>
    <submittedName>
        <fullName evidence="2">Transglutaminase family protein</fullName>
    </submittedName>
</protein>
<reference evidence="2 3" key="1">
    <citation type="journal article" date="2017" name="ISME J.">
        <title>Energy and carbon metabolisms in a deep terrestrial subsurface fluid microbial community.</title>
        <authorList>
            <person name="Momper L."/>
            <person name="Jungbluth S.P."/>
            <person name="Lee M.D."/>
            <person name="Amend J.P."/>
        </authorList>
    </citation>
    <scope>NUCLEOTIDE SEQUENCE [LARGE SCALE GENOMIC DNA]</scope>
    <source>
        <strain evidence="2">SURF_26</strain>
    </source>
</reference>
<organism evidence="2 3">
    <name type="scientific">Candidatus Auribacter fodinae</name>
    <dbReference type="NCBI Taxonomy" id="2093366"/>
    <lineage>
        <taxon>Bacteria</taxon>
        <taxon>Pseudomonadati</taxon>
        <taxon>Candidatus Auribacterota</taxon>
        <taxon>Candidatus Auribacteria</taxon>
        <taxon>Candidatus Auribacterales</taxon>
        <taxon>Candidatus Auribacteraceae</taxon>
        <taxon>Candidatus Auribacter</taxon>
    </lineage>
</organism>